<dbReference type="GeneID" id="17311640"/>
<evidence type="ECO:0000256" key="7">
    <source>
        <dbReference type="ARBA" id="ARBA00022840"/>
    </source>
</evidence>
<dbReference type="GO" id="GO:0046872">
    <property type="term" value="F:metal ion binding"/>
    <property type="evidence" value="ECO:0007669"/>
    <property type="project" value="UniProtKB-KW"/>
</dbReference>
<dbReference type="SUPFAM" id="SSF52374">
    <property type="entry name" value="Nucleotidylyl transferase"/>
    <property type="match status" value="1"/>
</dbReference>
<dbReference type="EnsemblProtists" id="EKX54961">
    <property type="protein sequence ID" value="EKX54961"/>
    <property type="gene ID" value="GUITHDRAFT_156824"/>
</dbReference>
<dbReference type="InterPro" id="IPR009080">
    <property type="entry name" value="tRNAsynth_Ia_anticodon-bd"/>
</dbReference>
<feature type="domain" description="tRNA synthetases class I catalytic" evidence="13">
    <location>
        <begin position="16"/>
        <end position="389"/>
    </location>
</feature>
<dbReference type="InterPro" id="IPR032678">
    <property type="entry name" value="tRNA-synt_1_cat_dom"/>
</dbReference>
<dbReference type="Gene3D" id="1.20.120.1910">
    <property type="entry name" value="Cysteine-tRNA ligase, C-terminal anti-codon recognition domain"/>
    <property type="match status" value="1"/>
</dbReference>
<evidence type="ECO:0000256" key="11">
    <source>
        <dbReference type="SAM" id="Coils"/>
    </source>
</evidence>
<organism evidence="14">
    <name type="scientific">Guillardia theta (strain CCMP2712)</name>
    <name type="common">Cryptophyte</name>
    <dbReference type="NCBI Taxonomy" id="905079"/>
    <lineage>
        <taxon>Eukaryota</taxon>
        <taxon>Cryptophyceae</taxon>
        <taxon>Pyrenomonadales</taxon>
        <taxon>Geminigeraceae</taxon>
        <taxon>Guillardia</taxon>
    </lineage>
</organism>
<dbReference type="EC" id="6.1.1.16" evidence="2"/>
<dbReference type="eggNOG" id="KOG2007">
    <property type="taxonomic scope" value="Eukaryota"/>
</dbReference>
<dbReference type="Gene3D" id="3.40.50.620">
    <property type="entry name" value="HUPs"/>
    <property type="match status" value="1"/>
</dbReference>
<gene>
    <name evidence="14" type="ORF">GUITHDRAFT_156824</name>
</gene>
<dbReference type="GO" id="GO:0004817">
    <property type="term" value="F:cysteine-tRNA ligase activity"/>
    <property type="evidence" value="ECO:0007669"/>
    <property type="project" value="UniProtKB-EC"/>
</dbReference>
<dbReference type="STRING" id="905079.L1K2A7"/>
<evidence type="ECO:0000259" key="13">
    <source>
        <dbReference type="Pfam" id="PF01406"/>
    </source>
</evidence>
<feature type="coiled-coil region" evidence="11">
    <location>
        <begin position="589"/>
        <end position="623"/>
    </location>
</feature>
<feature type="region of interest" description="Disordered" evidence="12">
    <location>
        <begin position="642"/>
        <end position="677"/>
    </location>
</feature>
<keyword evidence="3" id="KW-0436">Ligase</keyword>
<comment type="cofactor">
    <cofactor evidence="1">
        <name>Zn(2+)</name>
        <dbReference type="ChEBI" id="CHEBI:29105"/>
    </cofactor>
</comment>
<keyword evidence="16" id="KW-1185">Reference proteome</keyword>
<evidence type="ECO:0000313" key="16">
    <source>
        <dbReference type="Proteomes" id="UP000011087"/>
    </source>
</evidence>
<dbReference type="RefSeq" id="XP_005841941.1">
    <property type="nucleotide sequence ID" value="XM_005841884.1"/>
</dbReference>
<dbReference type="PANTHER" id="PTHR10890:SF3">
    <property type="entry name" value="CYSTEINE--TRNA LIGASE, CYTOPLASMIC"/>
    <property type="match status" value="1"/>
</dbReference>
<evidence type="ECO:0000256" key="5">
    <source>
        <dbReference type="ARBA" id="ARBA00022741"/>
    </source>
</evidence>
<evidence type="ECO:0000256" key="6">
    <source>
        <dbReference type="ARBA" id="ARBA00022833"/>
    </source>
</evidence>
<dbReference type="InterPro" id="IPR015803">
    <property type="entry name" value="Cys-tRNA-ligase"/>
</dbReference>
<dbReference type="HAMAP" id="MF_00041">
    <property type="entry name" value="Cys_tRNA_synth"/>
    <property type="match status" value="1"/>
</dbReference>
<dbReference type="GO" id="GO:0005524">
    <property type="term" value="F:ATP binding"/>
    <property type="evidence" value="ECO:0007669"/>
    <property type="project" value="UniProtKB-KW"/>
</dbReference>
<evidence type="ECO:0000256" key="2">
    <source>
        <dbReference type="ARBA" id="ARBA00012832"/>
    </source>
</evidence>
<dbReference type="Proteomes" id="UP000011087">
    <property type="component" value="Unassembled WGS sequence"/>
</dbReference>
<dbReference type="AlphaFoldDB" id="L1K2A7"/>
<dbReference type="EMBL" id="JH992966">
    <property type="protein sequence ID" value="EKX54961.1"/>
    <property type="molecule type" value="Genomic_DNA"/>
</dbReference>
<proteinExistence type="inferred from homology"/>
<evidence type="ECO:0000256" key="8">
    <source>
        <dbReference type="ARBA" id="ARBA00022917"/>
    </source>
</evidence>
<keyword evidence="9 14" id="KW-0030">Aminoacyl-tRNA synthetase</keyword>
<keyword evidence="4" id="KW-0479">Metal-binding</keyword>
<dbReference type="OrthoDB" id="438179at2759"/>
<keyword evidence="5" id="KW-0547">Nucleotide-binding</keyword>
<evidence type="ECO:0000256" key="9">
    <source>
        <dbReference type="ARBA" id="ARBA00023146"/>
    </source>
</evidence>
<dbReference type="GO" id="GO:0005737">
    <property type="term" value="C:cytoplasm"/>
    <property type="evidence" value="ECO:0007669"/>
    <property type="project" value="TreeGrafter"/>
</dbReference>
<dbReference type="KEGG" id="gtt:GUITHDRAFT_156824"/>
<dbReference type="PaxDb" id="55529-EKX54961"/>
<dbReference type="InterPro" id="IPR014729">
    <property type="entry name" value="Rossmann-like_a/b/a_fold"/>
</dbReference>
<dbReference type="GO" id="GO:0006423">
    <property type="term" value="P:cysteinyl-tRNA aminoacylation"/>
    <property type="evidence" value="ECO:0007669"/>
    <property type="project" value="InterPro"/>
</dbReference>
<keyword evidence="8" id="KW-0648">Protein biosynthesis</keyword>
<dbReference type="HOGENOM" id="CLU_013528_3_1_1"/>
<evidence type="ECO:0000256" key="4">
    <source>
        <dbReference type="ARBA" id="ARBA00022723"/>
    </source>
</evidence>
<dbReference type="SUPFAM" id="SSF47323">
    <property type="entry name" value="Anticodon-binding domain of a subclass of class I aminoacyl-tRNA synthetases"/>
    <property type="match status" value="1"/>
</dbReference>
<dbReference type="InterPro" id="IPR024909">
    <property type="entry name" value="Cys-tRNA/MSH_ligase"/>
</dbReference>
<feature type="compositionally biased region" description="Basic and acidic residues" evidence="12">
    <location>
        <begin position="666"/>
        <end position="677"/>
    </location>
</feature>
<accession>L1K2A7</accession>
<evidence type="ECO:0000256" key="10">
    <source>
        <dbReference type="ARBA" id="ARBA00031499"/>
    </source>
</evidence>
<keyword evidence="7" id="KW-0067">ATP-binding</keyword>
<evidence type="ECO:0000313" key="14">
    <source>
        <dbReference type="EMBL" id="EKX54961.1"/>
    </source>
</evidence>
<dbReference type="Pfam" id="PF01406">
    <property type="entry name" value="tRNA-synt_1e"/>
    <property type="match status" value="1"/>
</dbReference>
<dbReference type="OMA" id="FHNDMKS"/>
<evidence type="ECO:0000256" key="12">
    <source>
        <dbReference type="SAM" id="MobiDB-lite"/>
    </source>
</evidence>
<evidence type="ECO:0000256" key="3">
    <source>
        <dbReference type="ARBA" id="ARBA00022598"/>
    </source>
</evidence>
<protein>
    <recommendedName>
        <fullName evidence="2">cysteine--tRNA ligase</fullName>
        <ecNumber evidence="2">6.1.1.16</ecNumber>
    </recommendedName>
    <alternativeName>
        <fullName evidence="10">Cysteinyl-tRNA synthetase</fullName>
    </alternativeName>
</protein>
<dbReference type="CDD" id="cd00672">
    <property type="entry name" value="CysRS_core"/>
    <property type="match status" value="1"/>
</dbReference>
<sequence length="677" mass="76248">MPLMVSNTLTSGKVEFKPKDGNTVRWYICGPTVYDSSHLGHARTYVAFDVIRRILENFFGFDIFCVMNITDVDDKIILRARRNHLLKIYKESCPPLAKDKLAKLEEDLAKETKSVRVGDLLASKLDEEQGAEIRDQQIFRSHAAFYEQEYHEDMKSLGVRPPDVLTRVTEFIPQIVSYIQKIIDNGFAYEAQGSVYFDIRSFSKTHSYRKLSWNEASMLSALAEAEGALSSGEGKRTEFDFALWKKSKPGEPSWESPWGGGRPGWHIECSVMASEILGDTLDIHGGGIDLCFPHHDNELAQAEAYYGHQQWVNYFLHSGHLYIGYQKMSKSLKNFFTIREILKGGSTMKVSEEESVVLPAYSPRQLRILFMMHEWDKPMYFSKDTLDVAVGKEKTFKEFFGAVKAMAREDVKGVSSLPQAWGEAENVLNRKIEDAQKEIAAALADNFNTPQALLRLQDLVTSCNIYMNSPDARAKFLLVNKAAVYISKIFRVLGIDDNGSDFPFLTSAGAGGDEEVLSSALDAFCSLREDIRAAARAKEEAASAGSAASDYLELCDRVRDDVLPAIGVRLEDRPDGFLWKLDDPEVLARERQQKLMQAAEAQKKKVENKLEKVRKELEKWSGCSVAAGEMFKPLTDKYSKFDDQGIPTHNAAGEELSKKQRQASHTLREEQLKALTT</sequence>
<evidence type="ECO:0000313" key="15">
    <source>
        <dbReference type="EnsemblProtists" id="EKX54961"/>
    </source>
</evidence>
<reference evidence="15" key="3">
    <citation type="submission" date="2016-03" db="UniProtKB">
        <authorList>
            <consortium name="EnsemblProtists"/>
        </authorList>
    </citation>
    <scope>IDENTIFICATION</scope>
</reference>
<reference evidence="14 16" key="1">
    <citation type="journal article" date="2012" name="Nature">
        <title>Algal genomes reveal evolutionary mosaicism and the fate of nucleomorphs.</title>
        <authorList>
            <consortium name="DOE Joint Genome Institute"/>
            <person name="Curtis B.A."/>
            <person name="Tanifuji G."/>
            <person name="Burki F."/>
            <person name="Gruber A."/>
            <person name="Irimia M."/>
            <person name="Maruyama S."/>
            <person name="Arias M.C."/>
            <person name="Ball S.G."/>
            <person name="Gile G.H."/>
            <person name="Hirakawa Y."/>
            <person name="Hopkins J.F."/>
            <person name="Kuo A."/>
            <person name="Rensing S.A."/>
            <person name="Schmutz J."/>
            <person name="Symeonidi A."/>
            <person name="Elias M."/>
            <person name="Eveleigh R.J."/>
            <person name="Herman E.K."/>
            <person name="Klute M.J."/>
            <person name="Nakayama T."/>
            <person name="Obornik M."/>
            <person name="Reyes-Prieto A."/>
            <person name="Armbrust E.V."/>
            <person name="Aves S.J."/>
            <person name="Beiko R.G."/>
            <person name="Coutinho P."/>
            <person name="Dacks J.B."/>
            <person name="Durnford D.G."/>
            <person name="Fast N.M."/>
            <person name="Green B.R."/>
            <person name="Grisdale C.J."/>
            <person name="Hempel F."/>
            <person name="Henrissat B."/>
            <person name="Hoppner M.P."/>
            <person name="Ishida K."/>
            <person name="Kim E."/>
            <person name="Koreny L."/>
            <person name="Kroth P.G."/>
            <person name="Liu Y."/>
            <person name="Malik S.B."/>
            <person name="Maier U.G."/>
            <person name="McRose D."/>
            <person name="Mock T."/>
            <person name="Neilson J.A."/>
            <person name="Onodera N.T."/>
            <person name="Poole A.M."/>
            <person name="Pritham E.J."/>
            <person name="Richards T.A."/>
            <person name="Rocap G."/>
            <person name="Roy S.W."/>
            <person name="Sarai C."/>
            <person name="Schaack S."/>
            <person name="Shirato S."/>
            <person name="Slamovits C.H."/>
            <person name="Spencer D.F."/>
            <person name="Suzuki S."/>
            <person name="Worden A.Z."/>
            <person name="Zauner S."/>
            <person name="Barry K."/>
            <person name="Bell C."/>
            <person name="Bharti A.K."/>
            <person name="Crow J.A."/>
            <person name="Grimwood J."/>
            <person name="Kramer R."/>
            <person name="Lindquist E."/>
            <person name="Lucas S."/>
            <person name="Salamov A."/>
            <person name="McFadden G.I."/>
            <person name="Lane C.E."/>
            <person name="Keeling P.J."/>
            <person name="Gray M.W."/>
            <person name="Grigoriev I.V."/>
            <person name="Archibald J.M."/>
        </authorList>
    </citation>
    <scope>NUCLEOTIDE SEQUENCE</scope>
    <source>
        <strain evidence="14 16">CCMP2712</strain>
    </source>
</reference>
<keyword evidence="6" id="KW-0862">Zinc</keyword>
<dbReference type="NCBIfam" id="TIGR00435">
    <property type="entry name" value="cysS"/>
    <property type="match status" value="1"/>
</dbReference>
<dbReference type="PANTHER" id="PTHR10890">
    <property type="entry name" value="CYSTEINYL-TRNA SYNTHETASE"/>
    <property type="match status" value="1"/>
</dbReference>
<dbReference type="PRINTS" id="PR00983">
    <property type="entry name" value="TRNASYNTHCYS"/>
</dbReference>
<evidence type="ECO:0000256" key="1">
    <source>
        <dbReference type="ARBA" id="ARBA00001947"/>
    </source>
</evidence>
<name>L1K2A7_GUITC</name>
<reference evidence="16" key="2">
    <citation type="submission" date="2012-11" db="EMBL/GenBank/DDBJ databases">
        <authorList>
            <person name="Kuo A."/>
            <person name="Curtis B.A."/>
            <person name="Tanifuji G."/>
            <person name="Burki F."/>
            <person name="Gruber A."/>
            <person name="Irimia M."/>
            <person name="Maruyama S."/>
            <person name="Arias M.C."/>
            <person name="Ball S.G."/>
            <person name="Gile G.H."/>
            <person name="Hirakawa Y."/>
            <person name="Hopkins J.F."/>
            <person name="Rensing S.A."/>
            <person name="Schmutz J."/>
            <person name="Symeonidi A."/>
            <person name="Elias M."/>
            <person name="Eveleigh R.J."/>
            <person name="Herman E.K."/>
            <person name="Klute M.J."/>
            <person name="Nakayama T."/>
            <person name="Obornik M."/>
            <person name="Reyes-Prieto A."/>
            <person name="Armbrust E.V."/>
            <person name="Aves S.J."/>
            <person name="Beiko R.G."/>
            <person name="Coutinho P."/>
            <person name="Dacks J.B."/>
            <person name="Durnford D.G."/>
            <person name="Fast N.M."/>
            <person name="Green B.R."/>
            <person name="Grisdale C."/>
            <person name="Hempe F."/>
            <person name="Henrissat B."/>
            <person name="Hoppner M.P."/>
            <person name="Ishida K.-I."/>
            <person name="Kim E."/>
            <person name="Koreny L."/>
            <person name="Kroth P.G."/>
            <person name="Liu Y."/>
            <person name="Malik S.-B."/>
            <person name="Maier U.G."/>
            <person name="McRose D."/>
            <person name="Mock T."/>
            <person name="Neilson J.A."/>
            <person name="Onodera N.T."/>
            <person name="Poole A.M."/>
            <person name="Pritham E.J."/>
            <person name="Richards T.A."/>
            <person name="Rocap G."/>
            <person name="Roy S.W."/>
            <person name="Sarai C."/>
            <person name="Schaack S."/>
            <person name="Shirato S."/>
            <person name="Slamovits C.H."/>
            <person name="Spencer D.F."/>
            <person name="Suzuki S."/>
            <person name="Worden A.Z."/>
            <person name="Zauner S."/>
            <person name="Barry K."/>
            <person name="Bell C."/>
            <person name="Bharti A.K."/>
            <person name="Crow J.A."/>
            <person name="Grimwood J."/>
            <person name="Kramer R."/>
            <person name="Lindquist E."/>
            <person name="Lucas S."/>
            <person name="Salamov A."/>
            <person name="McFadden G.I."/>
            <person name="Lane C.E."/>
            <person name="Keeling P.J."/>
            <person name="Gray M.W."/>
            <person name="Grigoriev I.V."/>
            <person name="Archibald J.M."/>
        </authorList>
    </citation>
    <scope>NUCLEOTIDE SEQUENCE</scope>
    <source>
        <strain evidence="16">CCMP2712</strain>
    </source>
</reference>
<keyword evidence="11" id="KW-0175">Coiled coil</keyword>